<keyword evidence="2" id="KW-1185">Reference proteome</keyword>
<dbReference type="Proteomes" id="UP000243459">
    <property type="component" value="Chromosome 1"/>
</dbReference>
<sequence>MEDLGAYRQITLLEKDDNSSVKNSQAAILNSKHCHSQRRDEAGIDWQPALGFPLAEYFKESNDDGDTAGCCE</sequence>
<reference evidence="2" key="1">
    <citation type="journal article" date="2017" name="Nat. Commun.">
        <title>The asparagus genome sheds light on the origin and evolution of a young Y chromosome.</title>
        <authorList>
            <person name="Harkess A."/>
            <person name="Zhou J."/>
            <person name="Xu C."/>
            <person name="Bowers J.E."/>
            <person name="Van der Hulst R."/>
            <person name="Ayyampalayam S."/>
            <person name="Mercati F."/>
            <person name="Riccardi P."/>
            <person name="McKain M.R."/>
            <person name="Kakrana A."/>
            <person name="Tang H."/>
            <person name="Ray J."/>
            <person name="Groenendijk J."/>
            <person name="Arikit S."/>
            <person name="Mathioni S.M."/>
            <person name="Nakano M."/>
            <person name="Shan H."/>
            <person name="Telgmann-Rauber A."/>
            <person name="Kanno A."/>
            <person name="Yue Z."/>
            <person name="Chen H."/>
            <person name="Li W."/>
            <person name="Chen Y."/>
            <person name="Xu X."/>
            <person name="Zhang Y."/>
            <person name="Luo S."/>
            <person name="Chen H."/>
            <person name="Gao J."/>
            <person name="Mao Z."/>
            <person name="Pires J.C."/>
            <person name="Luo M."/>
            <person name="Kudrna D."/>
            <person name="Wing R.A."/>
            <person name="Meyers B.C."/>
            <person name="Yi K."/>
            <person name="Kong H."/>
            <person name="Lavrijsen P."/>
            <person name="Sunseri F."/>
            <person name="Falavigna A."/>
            <person name="Ye Y."/>
            <person name="Leebens-Mack J.H."/>
            <person name="Chen G."/>
        </authorList>
    </citation>
    <scope>NUCLEOTIDE SEQUENCE [LARGE SCALE GENOMIC DNA]</scope>
    <source>
        <strain evidence="2">cv. DH0086</strain>
    </source>
</reference>
<evidence type="ECO:0000313" key="1">
    <source>
        <dbReference type="EMBL" id="ONK80972.1"/>
    </source>
</evidence>
<dbReference type="EMBL" id="CM007381">
    <property type="protein sequence ID" value="ONK80972.1"/>
    <property type="molecule type" value="Genomic_DNA"/>
</dbReference>
<name>A0A5P1FSA0_ASPOF</name>
<dbReference type="Gramene" id="ONK80972">
    <property type="protein sequence ID" value="ONK80972"/>
    <property type="gene ID" value="A4U43_C01F23850"/>
</dbReference>
<gene>
    <name evidence="1" type="ORF">A4U43_C01F23850</name>
</gene>
<evidence type="ECO:0000313" key="2">
    <source>
        <dbReference type="Proteomes" id="UP000243459"/>
    </source>
</evidence>
<organism evidence="1 2">
    <name type="scientific">Asparagus officinalis</name>
    <name type="common">Garden asparagus</name>
    <dbReference type="NCBI Taxonomy" id="4686"/>
    <lineage>
        <taxon>Eukaryota</taxon>
        <taxon>Viridiplantae</taxon>
        <taxon>Streptophyta</taxon>
        <taxon>Embryophyta</taxon>
        <taxon>Tracheophyta</taxon>
        <taxon>Spermatophyta</taxon>
        <taxon>Magnoliopsida</taxon>
        <taxon>Liliopsida</taxon>
        <taxon>Asparagales</taxon>
        <taxon>Asparagaceae</taxon>
        <taxon>Asparagoideae</taxon>
        <taxon>Asparagus</taxon>
    </lineage>
</organism>
<accession>A0A5P1FSA0</accession>
<dbReference type="AlphaFoldDB" id="A0A5P1FSA0"/>
<protein>
    <submittedName>
        <fullName evidence="1">Uncharacterized protein</fullName>
    </submittedName>
</protein>
<proteinExistence type="predicted"/>